<dbReference type="Proteomes" id="UP001285441">
    <property type="component" value="Unassembled WGS sequence"/>
</dbReference>
<reference evidence="3" key="1">
    <citation type="journal article" date="2023" name="Mol. Phylogenet. Evol.">
        <title>Genome-scale phylogeny and comparative genomics of the fungal order Sordariales.</title>
        <authorList>
            <person name="Hensen N."/>
            <person name="Bonometti L."/>
            <person name="Westerberg I."/>
            <person name="Brannstrom I.O."/>
            <person name="Guillou S."/>
            <person name="Cros-Aarteil S."/>
            <person name="Calhoun S."/>
            <person name="Haridas S."/>
            <person name="Kuo A."/>
            <person name="Mondo S."/>
            <person name="Pangilinan J."/>
            <person name="Riley R."/>
            <person name="LaButti K."/>
            <person name="Andreopoulos B."/>
            <person name="Lipzen A."/>
            <person name="Chen C."/>
            <person name="Yan M."/>
            <person name="Daum C."/>
            <person name="Ng V."/>
            <person name="Clum A."/>
            <person name="Steindorff A."/>
            <person name="Ohm R.A."/>
            <person name="Martin F."/>
            <person name="Silar P."/>
            <person name="Natvig D.O."/>
            <person name="Lalanne C."/>
            <person name="Gautier V."/>
            <person name="Ament-Velasquez S.L."/>
            <person name="Kruys A."/>
            <person name="Hutchinson M.I."/>
            <person name="Powell A.J."/>
            <person name="Barry K."/>
            <person name="Miller A.N."/>
            <person name="Grigoriev I.V."/>
            <person name="Debuchy R."/>
            <person name="Gladieux P."/>
            <person name="Hiltunen Thoren M."/>
            <person name="Johannesson H."/>
        </authorList>
    </citation>
    <scope>NUCLEOTIDE SEQUENCE</scope>
    <source>
        <strain evidence="3">CBS 232.78</strain>
    </source>
</reference>
<keyword evidence="4" id="KW-1185">Reference proteome</keyword>
<comment type="caution">
    <text evidence="3">The sequence shown here is derived from an EMBL/GenBank/DDBJ whole genome shotgun (WGS) entry which is preliminary data.</text>
</comment>
<evidence type="ECO:0000313" key="4">
    <source>
        <dbReference type="Proteomes" id="UP001285441"/>
    </source>
</evidence>
<evidence type="ECO:0000256" key="1">
    <source>
        <dbReference type="SAM" id="MobiDB-lite"/>
    </source>
</evidence>
<proteinExistence type="predicted"/>
<protein>
    <submittedName>
        <fullName evidence="3">Uncharacterized protein</fullName>
    </submittedName>
</protein>
<feature type="signal peptide" evidence="2">
    <location>
        <begin position="1"/>
        <end position="21"/>
    </location>
</feature>
<organism evidence="3 4">
    <name type="scientific">Podospora didyma</name>
    <dbReference type="NCBI Taxonomy" id="330526"/>
    <lineage>
        <taxon>Eukaryota</taxon>
        <taxon>Fungi</taxon>
        <taxon>Dikarya</taxon>
        <taxon>Ascomycota</taxon>
        <taxon>Pezizomycotina</taxon>
        <taxon>Sordariomycetes</taxon>
        <taxon>Sordariomycetidae</taxon>
        <taxon>Sordariales</taxon>
        <taxon>Podosporaceae</taxon>
        <taxon>Podospora</taxon>
    </lineage>
</organism>
<dbReference type="AlphaFoldDB" id="A0AAE0U058"/>
<keyword evidence="2" id="KW-0732">Signal</keyword>
<dbReference type="EMBL" id="JAULSW010000004">
    <property type="protein sequence ID" value="KAK3385734.1"/>
    <property type="molecule type" value="Genomic_DNA"/>
</dbReference>
<feature type="region of interest" description="Disordered" evidence="1">
    <location>
        <begin position="165"/>
        <end position="206"/>
    </location>
</feature>
<name>A0AAE0U058_9PEZI</name>
<feature type="chain" id="PRO_5042209383" evidence="2">
    <location>
        <begin position="22"/>
        <end position="223"/>
    </location>
</feature>
<reference evidence="3" key="2">
    <citation type="submission" date="2023-06" db="EMBL/GenBank/DDBJ databases">
        <authorList>
            <consortium name="Lawrence Berkeley National Laboratory"/>
            <person name="Haridas S."/>
            <person name="Hensen N."/>
            <person name="Bonometti L."/>
            <person name="Westerberg I."/>
            <person name="Brannstrom I.O."/>
            <person name="Guillou S."/>
            <person name="Cros-Aarteil S."/>
            <person name="Calhoun S."/>
            <person name="Kuo A."/>
            <person name="Mondo S."/>
            <person name="Pangilinan J."/>
            <person name="Riley R."/>
            <person name="LaButti K."/>
            <person name="Andreopoulos B."/>
            <person name="Lipzen A."/>
            <person name="Chen C."/>
            <person name="Yanf M."/>
            <person name="Daum C."/>
            <person name="Ng V."/>
            <person name="Clum A."/>
            <person name="Steindorff A."/>
            <person name="Ohm R."/>
            <person name="Martin F."/>
            <person name="Silar P."/>
            <person name="Natvig D."/>
            <person name="Lalanne C."/>
            <person name="Gautier V."/>
            <person name="Ament-velasquez S.L."/>
            <person name="Kruys A."/>
            <person name="Hutchinson M.I."/>
            <person name="Powell A.J."/>
            <person name="Barry K."/>
            <person name="Miller A.N."/>
            <person name="Grigoriev I.V."/>
            <person name="Debuchy R."/>
            <person name="Gladieux P."/>
            <person name="Thoren M.H."/>
            <person name="Johannesson H."/>
        </authorList>
    </citation>
    <scope>NUCLEOTIDE SEQUENCE</scope>
    <source>
        <strain evidence="3">CBS 232.78</strain>
    </source>
</reference>
<accession>A0AAE0U058</accession>
<feature type="compositionally biased region" description="Low complexity" evidence="1">
    <location>
        <begin position="172"/>
        <end position="199"/>
    </location>
</feature>
<evidence type="ECO:0000256" key="2">
    <source>
        <dbReference type="SAM" id="SignalP"/>
    </source>
</evidence>
<gene>
    <name evidence="3" type="ORF">B0H63DRAFT_523052</name>
</gene>
<sequence length="223" mass="21558">MHCKVAISAALVAVLAQVSTATTCTSQNATPVEQYINSGSGGGSGGAGRGAGALVSYDIFNIVSQAVKKRATPDAKLANVVYALSRRGPNDAVECSATEMCMSVEKAPFCLDYVTGAFHDGTGTKGNAVSGDYTLADGRKGNLFNGPYPLPSGMSAGAATATPAGGAGGANGVASKTTAAPGTGTAANTSPATPTSSSGTGHGRAQGGAAMGGVLAIVGAVLL</sequence>
<evidence type="ECO:0000313" key="3">
    <source>
        <dbReference type="EMBL" id="KAK3385734.1"/>
    </source>
</evidence>